<keyword evidence="2" id="KW-1185">Reference proteome</keyword>
<sequence>MHKNQNIYTLRNILLFAIPSILGVFCFMTPIPYKDSFSIPIAILKDELLFIIGDNISSLIISVMLIASIGYLIAIIAKPRFIYKNRFLKALFVVKPIWGILRILGTVFCFMVLFNEGPELILNADTGTFVFNELLPTLFSVFIFAGFLLPLLTHFGLLELFGTWLTKIMRPIFNLPGRSAIDCLASWLGDGSVGIIMSSKQYEEKSYTQREAAVIGTTFSAVSISFCLVILSQVKLDHLFVPFYAIVCFAGVIVAIIVPRIPPLSRKTDKWIDGTDKVYDKEAIPEGENVIKYGFYNAVKTTSKIEKPIHILLEGLKNSLDMLIGILPVVMAIGTIGLIISTYTPIFGWLGKPFVPLLNLLQIPEATEASKCMVVGFADMFIPSILASSITSELTRFIIAAVSVTQLIFLSEVGALLLGSKIPINLWELFIIFLERTLISLPIIALLAHLVF</sequence>
<accession>A0AC61NRB9</accession>
<name>A0AC61NRB9_9BACT</name>
<dbReference type="EMBL" id="CP081303">
    <property type="protein sequence ID" value="QZE15684.1"/>
    <property type="molecule type" value="Genomic_DNA"/>
</dbReference>
<evidence type="ECO:0000313" key="2">
    <source>
        <dbReference type="Proteomes" id="UP000826212"/>
    </source>
</evidence>
<reference evidence="1" key="1">
    <citation type="submission" date="2021-08" db="EMBL/GenBank/DDBJ databases">
        <title>Novel anaerobic bacterium isolated from sea squirt in East Sea, Republic of Korea.</title>
        <authorList>
            <person name="Nguyen T.H."/>
            <person name="Li Z."/>
            <person name="Lee Y.-J."/>
            <person name="Ko J."/>
            <person name="Kim S.-G."/>
        </authorList>
    </citation>
    <scope>NUCLEOTIDE SEQUENCE</scope>
    <source>
        <strain evidence="1">KCTC 25031</strain>
    </source>
</reference>
<evidence type="ECO:0000313" key="1">
    <source>
        <dbReference type="EMBL" id="QZE15684.1"/>
    </source>
</evidence>
<dbReference type="Proteomes" id="UP000826212">
    <property type="component" value="Chromosome"/>
</dbReference>
<organism evidence="1 2">
    <name type="scientific">Halosquirtibacter laminarini</name>
    <dbReference type="NCBI Taxonomy" id="3374600"/>
    <lineage>
        <taxon>Bacteria</taxon>
        <taxon>Pseudomonadati</taxon>
        <taxon>Bacteroidota</taxon>
        <taxon>Bacteroidia</taxon>
        <taxon>Marinilabiliales</taxon>
        <taxon>Prolixibacteraceae</taxon>
        <taxon>Halosquirtibacter</taxon>
    </lineage>
</organism>
<proteinExistence type="predicted"/>
<gene>
    <name evidence="1" type="ORF">K4L44_07585</name>
</gene>
<protein>
    <submittedName>
        <fullName evidence="1">YjiH family protein</fullName>
    </submittedName>
</protein>